<dbReference type="EMBL" id="JAEACU010000008">
    <property type="protein sequence ID" value="KAH7519856.1"/>
    <property type="molecule type" value="Genomic_DNA"/>
</dbReference>
<dbReference type="AlphaFoldDB" id="A0A978UXZ0"/>
<dbReference type="InterPro" id="IPR005174">
    <property type="entry name" value="KIB1-4_b-propeller"/>
</dbReference>
<accession>A0A978UXZ0</accession>
<sequence>MACLIPSISIWDSSSFTPQIPLPICHRKRRFSLGNHHLSSGAFNSKSCLVKIEDTLSGKFFSIRRVHEPNCPFPKDLSLLDFRLVKLGKSYGLDYLSYIYPVSGVTKVIRYPDTSSASSASANYAEENTSIFVIYDGGKLGYAKSGDRALTRVDVHDQVTDYHDIIVHKRKPYVVDKWGTISRINDSSLELTQVSPPPSSSIGLQLGGRKHLVESCGELYLVDRYFDPHDETRANHQGPNVPYRGRIIRYGIVNSVVVRRNIIRRKTIGFKVYKVENDWGNWVEVTNLGDRAFFLNDDIAFSVSASEFDGCRALVQIGGPNVFDTLICISIESYGYWTVQIPLKVKPNTACKTMERRRVNWCELPPELFSMISHRLDSPVDILRFRSVCNTWRASFPPFQYGTLPPLPLKFPCPFATGKDAFLSETTIYRLEPSNGNSDASSSTTLPSKSCLVKIEDTLSGKFFSIRRVHEPRCPFPKDLSFLDFRMVKLGKSYGIDYLSYIYPVSGVTKVIRYPDTSSPSSASANYAEENTSIFVIYDGGKLGYAKSGDRALTRVDVHDQVTDYHDIIVHKRKPYVVDKWGTISRINDSSLELTQVSPPPSSSIGLQLGGRKHLVESCGELYLVDRYFDPHDETRANHQGPNVPYRGRIIRYGIVNSVVVRRNIIRRKTIGFKVYKVENDWGNWVEVTNLGDRAFFLNDDIAFSVSASEFDGCRGNCIYFKDRNDSKLFSLGRKFSVFNFEDRSISANRWSKRVRYSNLHLNRKLWVLDCSNSSQGTA</sequence>
<dbReference type="PANTHER" id="PTHR47123:SF28">
    <property type="entry name" value="F-BOX DOMAIN-CONTAINING PROTEIN"/>
    <property type="match status" value="1"/>
</dbReference>
<gene>
    <name evidence="2" type="ORF">FEM48_Zijuj08G0081600</name>
</gene>
<dbReference type="InterPro" id="IPR036047">
    <property type="entry name" value="F-box-like_dom_sf"/>
</dbReference>
<dbReference type="PANTHER" id="PTHR47123">
    <property type="entry name" value="F-BOX PROTEIN SKIP23"/>
    <property type="match status" value="1"/>
</dbReference>
<dbReference type="Proteomes" id="UP000813462">
    <property type="component" value="Unassembled WGS sequence"/>
</dbReference>
<reference evidence="2" key="1">
    <citation type="journal article" date="2021" name="Front. Plant Sci.">
        <title>Chromosome-Scale Genome Assembly for Chinese Sour Jujube and Insights Into Its Genome Evolution and Domestication Signature.</title>
        <authorList>
            <person name="Shen L.-Y."/>
            <person name="Luo H."/>
            <person name="Wang X.-L."/>
            <person name="Wang X.-M."/>
            <person name="Qiu X.-J."/>
            <person name="Liu H."/>
            <person name="Zhou S.-S."/>
            <person name="Jia K.-H."/>
            <person name="Nie S."/>
            <person name="Bao Y.-T."/>
            <person name="Zhang R.-G."/>
            <person name="Yun Q.-Z."/>
            <person name="Chai Y.-H."/>
            <person name="Lu J.-Y."/>
            <person name="Li Y."/>
            <person name="Zhao S.-W."/>
            <person name="Mao J.-F."/>
            <person name="Jia S.-G."/>
            <person name="Mao Y.-M."/>
        </authorList>
    </citation>
    <scope>NUCLEOTIDE SEQUENCE</scope>
    <source>
        <strain evidence="2">AT0</strain>
        <tissue evidence="2">Leaf</tissue>
    </source>
</reference>
<name>A0A978UXZ0_ZIZJJ</name>
<feature type="domain" description="KIB1-4 beta-propeller" evidence="1">
    <location>
        <begin position="127"/>
        <end position="312"/>
    </location>
</feature>
<feature type="domain" description="KIB1-4 beta-propeller" evidence="1">
    <location>
        <begin position="530"/>
        <end position="730"/>
    </location>
</feature>
<evidence type="ECO:0000259" key="1">
    <source>
        <dbReference type="Pfam" id="PF03478"/>
    </source>
</evidence>
<evidence type="ECO:0000313" key="3">
    <source>
        <dbReference type="Proteomes" id="UP000813462"/>
    </source>
</evidence>
<protein>
    <recommendedName>
        <fullName evidence="1">KIB1-4 beta-propeller domain-containing protein</fullName>
    </recommendedName>
</protein>
<comment type="caution">
    <text evidence="2">The sequence shown here is derived from an EMBL/GenBank/DDBJ whole genome shotgun (WGS) entry which is preliminary data.</text>
</comment>
<dbReference type="InterPro" id="IPR051304">
    <property type="entry name" value="SCF_F-box_domain"/>
</dbReference>
<dbReference type="Gene3D" id="1.20.1280.50">
    <property type="match status" value="1"/>
</dbReference>
<dbReference type="Pfam" id="PF03478">
    <property type="entry name" value="Beta-prop_KIB1-4"/>
    <property type="match status" value="2"/>
</dbReference>
<proteinExistence type="predicted"/>
<organism evidence="2 3">
    <name type="scientific">Ziziphus jujuba var. spinosa</name>
    <dbReference type="NCBI Taxonomy" id="714518"/>
    <lineage>
        <taxon>Eukaryota</taxon>
        <taxon>Viridiplantae</taxon>
        <taxon>Streptophyta</taxon>
        <taxon>Embryophyta</taxon>
        <taxon>Tracheophyta</taxon>
        <taxon>Spermatophyta</taxon>
        <taxon>Magnoliopsida</taxon>
        <taxon>eudicotyledons</taxon>
        <taxon>Gunneridae</taxon>
        <taxon>Pentapetalae</taxon>
        <taxon>rosids</taxon>
        <taxon>fabids</taxon>
        <taxon>Rosales</taxon>
        <taxon>Rhamnaceae</taxon>
        <taxon>Paliureae</taxon>
        <taxon>Ziziphus</taxon>
    </lineage>
</organism>
<evidence type="ECO:0000313" key="2">
    <source>
        <dbReference type="EMBL" id="KAH7519856.1"/>
    </source>
</evidence>
<dbReference type="SUPFAM" id="SSF81383">
    <property type="entry name" value="F-box domain"/>
    <property type="match status" value="1"/>
</dbReference>